<dbReference type="EMBL" id="JANPWB010000014">
    <property type="protein sequence ID" value="KAJ1098195.1"/>
    <property type="molecule type" value="Genomic_DNA"/>
</dbReference>
<evidence type="ECO:0000313" key="3">
    <source>
        <dbReference type="Proteomes" id="UP001066276"/>
    </source>
</evidence>
<feature type="compositionally biased region" description="Polar residues" evidence="1">
    <location>
        <begin position="55"/>
        <end position="70"/>
    </location>
</feature>
<protein>
    <submittedName>
        <fullName evidence="2">Uncharacterized protein</fullName>
    </submittedName>
</protein>
<name>A0AAV7MDH8_PLEWA</name>
<comment type="caution">
    <text evidence="2">The sequence shown here is derived from an EMBL/GenBank/DDBJ whole genome shotgun (WGS) entry which is preliminary data.</text>
</comment>
<reference evidence="2" key="1">
    <citation type="journal article" date="2022" name="bioRxiv">
        <title>Sequencing and chromosome-scale assembly of the giantPleurodeles waltlgenome.</title>
        <authorList>
            <person name="Brown T."/>
            <person name="Elewa A."/>
            <person name="Iarovenko S."/>
            <person name="Subramanian E."/>
            <person name="Araus A.J."/>
            <person name="Petzold A."/>
            <person name="Susuki M."/>
            <person name="Suzuki K.-i.T."/>
            <person name="Hayashi T."/>
            <person name="Toyoda A."/>
            <person name="Oliveira C."/>
            <person name="Osipova E."/>
            <person name="Leigh N.D."/>
            <person name="Simon A."/>
            <person name="Yun M.H."/>
        </authorList>
    </citation>
    <scope>NUCLEOTIDE SEQUENCE</scope>
    <source>
        <strain evidence="2">20211129_DDA</strain>
        <tissue evidence="2">Liver</tissue>
    </source>
</reference>
<keyword evidence="3" id="KW-1185">Reference proteome</keyword>
<evidence type="ECO:0000256" key="1">
    <source>
        <dbReference type="SAM" id="MobiDB-lite"/>
    </source>
</evidence>
<sequence length="143" mass="15287">MAATLTTATAAPVRARARNQEQTKGARVGPVAPVDLDGSLTRGAAAAMLQWPSGFRNSAAPSPAARQSTAHFEEDGGEDPYGGGQLRDIAGRGRQMAQVFTVSSELECRVEDVEGHVLGFPERVEGTSAEKVLDNWLRRELRL</sequence>
<dbReference type="Proteomes" id="UP001066276">
    <property type="component" value="Chromosome 10"/>
</dbReference>
<dbReference type="AlphaFoldDB" id="A0AAV7MDH8"/>
<feature type="compositionally biased region" description="Low complexity" evidence="1">
    <location>
        <begin position="1"/>
        <end position="14"/>
    </location>
</feature>
<gene>
    <name evidence="2" type="ORF">NDU88_003311</name>
</gene>
<evidence type="ECO:0000313" key="2">
    <source>
        <dbReference type="EMBL" id="KAJ1098195.1"/>
    </source>
</evidence>
<proteinExistence type="predicted"/>
<accession>A0AAV7MDH8</accession>
<feature type="region of interest" description="Disordered" evidence="1">
    <location>
        <begin position="55"/>
        <end position="88"/>
    </location>
</feature>
<feature type="region of interest" description="Disordered" evidence="1">
    <location>
        <begin position="1"/>
        <end position="33"/>
    </location>
</feature>
<organism evidence="2 3">
    <name type="scientific">Pleurodeles waltl</name>
    <name type="common">Iberian ribbed newt</name>
    <dbReference type="NCBI Taxonomy" id="8319"/>
    <lineage>
        <taxon>Eukaryota</taxon>
        <taxon>Metazoa</taxon>
        <taxon>Chordata</taxon>
        <taxon>Craniata</taxon>
        <taxon>Vertebrata</taxon>
        <taxon>Euteleostomi</taxon>
        <taxon>Amphibia</taxon>
        <taxon>Batrachia</taxon>
        <taxon>Caudata</taxon>
        <taxon>Salamandroidea</taxon>
        <taxon>Salamandridae</taxon>
        <taxon>Pleurodelinae</taxon>
        <taxon>Pleurodeles</taxon>
    </lineage>
</organism>